<dbReference type="Proteomes" id="UP000515806">
    <property type="component" value="Chromosome"/>
</dbReference>
<keyword evidence="1" id="KW-0812">Transmembrane</keyword>
<evidence type="ECO:0000313" key="2">
    <source>
        <dbReference type="EMBL" id="QNN42950.1"/>
    </source>
</evidence>
<evidence type="ECO:0000313" key="3">
    <source>
        <dbReference type="Proteomes" id="UP000515806"/>
    </source>
</evidence>
<dbReference type="RefSeq" id="WP_187593470.1">
    <property type="nucleotide sequence ID" value="NZ_CP060723.1"/>
</dbReference>
<organism evidence="2 3">
    <name type="scientific">Pedobacter roseus</name>
    <dbReference type="NCBI Taxonomy" id="336820"/>
    <lineage>
        <taxon>Bacteria</taxon>
        <taxon>Pseudomonadati</taxon>
        <taxon>Bacteroidota</taxon>
        <taxon>Sphingobacteriia</taxon>
        <taxon>Sphingobacteriales</taxon>
        <taxon>Sphingobacteriaceae</taxon>
        <taxon>Pedobacter</taxon>
    </lineage>
</organism>
<reference evidence="2 3" key="1">
    <citation type="submission" date="2020-08" db="EMBL/GenBank/DDBJ databases">
        <title>Genome sequence of Pedobacter roseus KACC 11594T.</title>
        <authorList>
            <person name="Hyun D.-W."/>
            <person name="Bae J.-W."/>
        </authorList>
    </citation>
    <scope>NUCLEOTIDE SEQUENCE [LARGE SCALE GENOMIC DNA]</scope>
    <source>
        <strain evidence="2 3">KACC 11594</strain>
    </source>
</reference>
<evidence type="ECO:0000256" key="1">
    <source>
        <dbReference type="SAM" id="Phobius"/>
    </source>
</evidence>
<proteinExistence type="predicted"/>
<dbReference type="EMBL" id="CP060723">
    <property type="protein sequence ID" value="QNN42950.1"/>
    <property type="molecule type" value="Genomic_DNA"/>
</dbReference>
<gene>
    <name evidence="2" type="ORF">H9L23_02255</name>
</gene>
<keyword evidence="1" id="KW-0472">Membrane</keyword>
<protein>
    <submittedName>
        <fullName evidence="2">Uncharacterized protein</fullName>
    </submittedName>
</protein>
<accession>A0A7G9QHX5</accession>
<name>A0A7G9QHX5_9SPHI</name>
<dbReference type="KEGG" id="proe:H9L23_02255"/>
<feature type="transmembrane region" description="Helical" evidence="1">
    <location>
        <begin position="149"/>
        <end position="169"/>
    </location>
</feature>
<keyword evidence="1" id="KW-1133">Transmembrane helix</keyword>
<sequence>MIINNIDDLLKYLEQYTLLPVSKSTLTSEQKVIDEAERKNLVYQSSNHTYKLDSLGYDVLKSRLSWEQFSQLQNAKHQYGIGTALANAGMSEGLSNSMKYAEEVKARSSYIEALERVASKPQVLPLAPELSNWQKFVNLQDSPKLNQRIAFWAGVGGIVSTIIAIGLLFTL</sequence>
<keyword evidence="3" id="KW-1185">Reference proteome</keyword>
<dbReference type="AlphaFoldDB" id="A0A7G9QHX5"/>